<evidence type="ECO:0000313" key="13">
    <source>
        <dbReference type="WBParaSite" id="TCLT_0000332201-mRNA-1"/>
    </source>
</evidence>
<keyword evidence="7" id="KW-0804">Transcription</keyword>
<evidence type="ECO:0000256" key="1">
    <source>
        <dbReference type="ARBA" id="ARBA00005993"/>
    </source>
</evidence>
<dbReference type="AlphaFoldDB" id="A0A0N5CSW5"/>
<keyword evidence="12" id="KW-1185">Reference proteome</keyword>
<evidence type="ECO:0000313" key="11">
    <source>
        <dbReference type="EMBL" id="VDM99723.1"/>
    </source>
</evidence>
<protein>
    <submittedName>
        <fullName evidence="13">Nuclear receptor domain-containing protein</fullName>
    </submittedName>
</protein>
<dbReference type="PANTHER" id="PTHR24083">
    <property type="entry name" value="NUCLEAR HORMONE RECEPTOR"/>
    <property type="match status" value="1"/>
</dbReference>
<dbReference type="OrthoDB" id="5771769at2759"/>
<evidence type="ECO:0000256" key="4">
    <source>
        <dbReference type="ARBA" id="ARBA00022833"/>
    </source>
</evidence>
<accession>A0A0N5CSW5</accession>
<evidence type="ECO:0000256" key="5">
    <source>
        <dbReference type="ARBA" id="ARBA00023015"/>
    </source>
</evidence>
<evidence type="ECO:0000259" key="10">
    <source>
        <dbReference type="Pfam" id="PF00105"/>
    </source>
</evidence>
<dbReference type="SUPFAM" id="SSF57716">
    <property type="entry name" value="Glucocorticoid receptor-like (DNA-binding domain)"/>
    <property type="match status" value="1"/>
</dbReference>
<evidence type="ECO:0000256" key="9">
    <source>
        <dbReference type="ARBA" id="ARBA00023242"/>
    </source>
</evidence>
<dbReference type="Pfam" id="PF00105">
    <property type="entry name" value="zf-C4"/>
    <property type="match status" value="1"/>
</dbReference>
<keyword evidence="4" id="KW-0862">Zinc</keyword>
<gene>
    <name evidence="11" type="ORF">TCLT_LOCUS3316</name>
</gene>
<comment type="similarity">
    <text evidence="1">Belongs to the nuclear hormone receptor family.</text>
</comment>
<evidence type="ECO:0000256" key="3">
    <source>
        <dbReference type="ARBA" id="ARBA00022771"/>
    </source>
</evidence>
<keyword evidence="2" id="KW-0479">Metal-binding</keyword>
<evidence type="ECO:0000313" key="12">
    <source>
        <dbReference type="Proteomes" id="UP000276776"/>
    </source>
</evidence>
<proteinExistence type="inferred from homology"/>
<dbReference type="Gene3D" id="3.30.50.10">
    <property type="entry name" value="Erythroid Transcription Factor GATA-1, subunit A"/>
    <property type="match status" value="1"/>
</dbReference>
<dbReference type="Proteomes" id="UP000276776">
    <property type="component" value="Unassembled WGS sequence"/>
</dbReference>
<feature type="domain" description="Nuclear receptor" evidence="10">
    <location>
        <begin position="33"/>
        <end position="61"/>
    </location>
</feature>
<dbReference type="OMA" id="LYCEHIS"/>
<dbReference type="InterPro" id="IPR001628">
    <property type="entry name" value="Znf_hrmn_rcpt"/>
</dbReference>
<keyword evidence="5" id="KW-0805">Transcription regulation</keyword>
<evidence type="ECO:0000256" key="8">
    <source>
        <dbReference type="ARBA" id="ARBA00023170"/>
    </source>
</evidence>
<evidence type="ECO:0000256" key="2">
    <source>
        <dbReference type="ARBA" id="ARBA00022723"/>
    </source>
</evidence>
<evidence type="ECO:0000256" key="7">
    <source>
        <dbReference type="ARBA" id="ARBA00023163"/>
    </source>
</evidence>
<dbReference type="GO" id="GO:0008270">
    <property type="term" value="F:zinc ion binding"/>
    <property type="evidence" value="ECO:0007669"/>
    <property type="project" value="UniProtKB-KW"/>
</dbReference>
<keyword evidence="9" id="KW-0539">Nucleus</keyword>
<dbReference type="GO" id="GO:0043565">
    <property type="term" value="F:sequence-specific DNA binding"/>
    <property type="evidence" value="ECO:0007669"/>
    <property type="project" value="InterPro"/>
</dbReference>
<dbReference type="InterPro" id="IPR050274">
    <property type="entry name" value="Nuclear_hormone_rcpt_NR2"/>
</dbReference>
<dbReference type="InterPro" id="IPR013088">
    <property type="entry name" value="Znf_NHR/GATA"/>
</dbReference>
<sequence>MNEKLQTYYDGATSTLGETSATLASFKWHHAGGNNCPVDKTRRNWCPSCRLQKCLQMQMNKNAVQKERGPRKEKQLMKIAFTEYSSIEKKKQVLVEAIRSSLSMVLMTFIPTMDKFTILSEYWPIFFILHFTFITDLPKLQHLKISEMILSTRKNRQIHNLDSEEIRLATCYALCKLGEKNEKLSFASSLTSTYRYWLSRHRSTFYPNLLTRDEHIINFIDQILDNCEYASMNEEFTPSTYPTTVIKALLKNGRINI</sequence>
<reference evidence="11 12" key="2">
    <citation type="submission" date="2018-11" db="EMBL/GenBank/DDBJ databases">
        <authorList>
            <consortium name="Pathogen Informatics"/>
        </authorList>
    </citation>
    <scope>NUCLEOTIDE SEQUENCE [LARGE SCALE GENOMIC DNA]</scope>
</reference>
<dbReference type="GO" id="GO:0003700">
    <property type="term" value="F:DNA-binding transcription factor activity"/>
    <property type="evidence" value="ECO:0007669"/>
    <property type="project" value="InterPro"/>
</dbReference>
<reference evidence="13" key="1">
    <citation type="submission" date="2017-02" db="UniProtKB">
        <authorList>
            <consortium name="WormBaseParasite"/>
        </authorList>
    </citation>
    <scope>IDENTIFICATION</scope>
</reference>
<dbReference type="EMBL" id="UYYF01001280">
    <property type="protein sequence ID" value="VDM99723.1"/>
    <property type="molecule type" value="Genomic_DNA"/>
</dbReference>
<name>A0A0N5CSW5_THECL</name>
<dbReference type="STRING" id="103827.A0A0N5CSW5"/>
<dbReference type="WBParaSite" id="TCLT_0000332201-mRNA-1">
    <property type="protein sequence ID" value="TCLT_0000332201-mRNA-1"/>
    <property type="gene ID" value="TCLT_0000332201"/>
</dbReference>
<organism evidence="13">
    <name type="scientific">Thelazia callipaeda</name>
    <name type="common">Oriental eyeworm</name>
    <name type="synonym">Parasitic nematode</name>
    <dbReference type="NCBI Taxonomy" id="103827"/>
    <lineage>
        <taxon>Eukaryota</taxon>
        <taxon>Metazoa</taxon>
        <taxon>Ecdysozoa</taxon>
        <taxon>Nematoda</taxon>
        <taxon>Chromadorea</taxon>
        <taxon>Rhabditida</taxon>
        <taxon>Spirurina</taxon>
        <taxon>Spiruromorpha</taxon>
        <taxon>Thelazioidea</taxon>
        <taxon>Thelaziidae</taxon>
        <taxon>Thelazia</taxon>
    </lineage>
</organism>
<keyword evidence="3" id="KW-0863">Zinc-finger</keyword>
<keyword evidence="6" id="KW-0238">DNA-binding</keyword>
<evidence type="ECO:0000256" key="6">
    <source>
        <dbReference type="ARBA" id="ARBA00023125"/>
    </source>
</evidence>
<keyword evidence="8" id="KW-0675">Receptor</keyword>